<gene>
    <name evidence="2" type="ORF">EVAR_67925_1</name>
</gene>
<sequence length="132" mass="15540">MFFYEFRCRLSQQESYNRLRLTFHDEAPSLDTVYNRLKEFRRGRANLTDDLREGRPPTATTEDSTAELSSLERGSQIGRSILPADRRLETLSIAHSFYRRQKKAISNRWVVTTACSCEEWSNKDWWVVTVSQ</sequence>
<comment type="caution">
    <text evidence="2">The sequence shown here is derived from an EMBL/GenBank/DDBJ whole genome shotgun (WGS) entry which is preliminary data.</text>
</comment>
<dbReference type="EMBL" id="BGZK01001977">
    <property type="protein sequence ID" value="GBP89129.1"/>
    <property type="molecule type" value="Genomic_DNA"/>
</dbReference>
<evidence type="ECO:0000256" key="1">
    <source>
        <dbReference type="SAM" id="MobiDB-lite"/>
    </source>
</evidence>
<protein>
    <submittedName>
        <fullName evidence="2">Uncharacterized protein</fullName>
    </submittedName>
</protein>
<dbReference type="AlphaFoldDB" id="A0A4C1ZQD3"/>
<evidence type="ECO:0000313" key="2">
    <source>
        <dbReference type="EMBL" id="GBP89129.1"/>
    </source>
</evidence>
<feature type="compositionally biased region" description="Polar residues" evidence="1">
    <location>
        <begin position="58"/>
        <end position="68"/>
    </location>
</feature>
<organism evidence="2 3">
    <name type="scientific">Eumeta variegata</name>
    <name type="common">Bagworm moth</name>
    <name type="synonym">Eumeta japonica</name>
    <dbReference type="NCBI Taxonomy" id="151549"/>
    <lineage>
        <taxon>Eukaryota</taxon>
        <taxon>Metazoa</taxon>
        <taxon>Ecdysozoa</taxon>
        <taxon>Arthropoda</taxon>
        <taxon>Hexapoda</taxon>
        <taxon>Insecta</taxon>
        <taxon>Pterygota</taxon>
        <taxon>Neoptera</taxon>
        <taxon>Endopterygota</taxon>
        <taxon>Lepidoptera</taxon>
        <taxon>Glossata</taxon>
        <taxon>Ditrysia</taxon>
        <taxon>Tineoidea</taxon>
        <taxon>Psychidae</taxon>
        <taxon>Oiketicinae</taxon>
        <taxon>Eumeta</taxon>
    </lineage>
</organism>
<feature type="region of interest" description="Disordered" evidence="1">
    <location>
        <begin position="48"/>
        <end position="69"/>
    </location>
</feature>
<keyword evidence="3" id="KW-1185">Reference proteome</keyword>
<dbReference type="Proteomes" id="UP000299102">
    <property type="component" value="Unassembled WGS sequence"/>
</dbReference>
<dbReference type="OrthoDB" id="10017160at2759"/>
<evidence type="ECO:0000313" key="3">
    <source>
        <dbReference type="Proteomes" id="UP000299102"/>
    </source>
</evidence>
<reference evidence="2 3" key="1">
    <citation type="journal article" date="2019" name="Commun. Biol.">
        <title>The bagworm genome reveals a unique fibroin gene that provides high tensile strength.</title>
        <authorList>
            <person name="Kono N."/>
            <person name="Nakamura H."/>
            <person name="Ohtoshi R."/>
            <person name="Tomita M."/>
            <person name="Numata K."/>
            <person name="Arakawa K."/>
        </authorList>
    </citation>
    <scope>NUCLEOTIDE SEQUENCE [LARGE SCALE GENOMIC DNA]</scope>
</reference>
<proteinExistence type="predicted"/>
<name>A0A4C1ZQD3_EUMVA</name>
<accession>A0A4C1ZQD3</accession>